<proteinExistence type="predicted"/>
<comment type="caution">
    <text evidence="2">The sequence shown here is derived from an EMBL/GenBank/DDBJ whole genome shotgun (WGS) entry which is preliminary data.</text>
</comment>
<organism evidence="2 3">
    <name type="scientific">Cardiocondyla obscurior</name>
    <dbReference type="NCBI Taxonomy" id="286306"/>
    <lineage>
        <taxon>Eukaryota</taxon>
        <taxon>Metazoa</taxon>
        <taxon>Ecdysozoa</taxon>
        <taxon>Arthropoda</taxon>
        <taxon>Hexapoda</taxon>
        <taxon>Insecta</taxon>
        <taxon>Pterygota</taxon>
        <taxon>Neoptera</taxon>
        <taxon>Endopterygota</taxon>
        <taxon>Hymenoptera</taxon>
        <taxon>Apocrita</taxon>
        <taxon>Aculeata</taxon>
        <taxon>Formicoidea</taxon>
        <taxon>Formicidae</taxon>
        <taxon>Myrmicinae</taxon>
        <taxon>Cardiocondyla</taxon>
    </lineage>
</organism>
<dbReference type="AlphaFoldDB" id="A0AAW2GJW8"/>
<evidence type="ECO:0000256" key="1">
    <source>
        <dbReference type="SAM" id="MobiDB-lite"/>
    </source>
</evidence>
<evidence type="ECO:0000313" key="3">
    <source>
        <dbReference type="Proteomes" id="UP001430953"/>
    </source>
</evidence>
<dbReference type="EMBL" id="JADYXP020000003">
    <property type="protein sequence ID" value="KAL0128278.1"/>
    <property type="molecule type" value="Genomic_DNA"/>
</dbReference>
<feature type="compositionally biased region" description="Polar residues" evidence="1">
    <location>
        <begin position="85"/>
        <end position="94"/>
    </location>
</feature>
<accession>A0AAW2GJW8</accession>
<gene>
    <name evidence="2" type="ORF">PUN28_003503</name>
</gene>
<evidence type="ECO:0000313" key="2">
    <source>
        <dbReference type="EMBL" id="KAL0128278.1"/>
    </source>
</evidence>
<protein>
    <submittedName>
        <fullName evidence="2">Uncharacterized protein</fullName>
    </submittedName>
</protein>
<dbReference type="Proteomes" id="UP001430953">
    <property type="component" value="Unassembled WGS sequence"/>
</dbReference>
<reference evidence="2 3" key="1">
    <citation type="submission" date="2023-03" db="EMBL/GenBank/DDBJ databases">
        <title>High recombination rates correlate with genetic variation in Cardiocondyla obscurior ants.</title>
        <authorList>
            <person name="Errbii M."/>
        </authorList>
    </citation>
    <scope>NUCLEOTIDE SEQUENCE [LARGE SCALE GENOMIC DNA]</scope>
    <source>
        <strain evidence="2">Alpha-2009</strain>
        <tissue evidence="2">Whole body</tissue>
    </source>
</reference>
<feature type="region of interest" description="Disordered" evidence="1">
    <location>
        <begin position="56"/>
        <end position="94"/>
    </location>
</feature>
<sequence>MVGDAESRVASDLCTEDLSSERRRRFWRNIGHQRSSFKMPNNSAAAHQPIDAAASTAVNARKDDSTRLRGGAGPGRASYIGGATFNHQQNSTLR</sequence>
<keyword evidence="3" id="KW-1185">Reference proteome</keyword>
<name>A0AAW2GJW8_9HYME</name>